<organism evidence="6 7">
    <name type="scientific">Goatpox virus FZ</name>
    <dbReference type="NCBI Taxonomy" id="1416740"/>
    <lineage>
        <taxon>Viruses</taxon>
        <taxon>Varidnaviria</taxon>
        <taxon>Bamfordvirae</taxon>
        <taxon>Nucleocytoviricota</taxon>
        <taxon>Pokkesviricetes</taxon>
        <taxon>Chitovirales</taxon>
        <taxon>Poxviridae</taxon>
        <taxon>Chordopoxvirinae</taxon>
        <taxon>Capripoxvirus</taxon>
        <taxon>Capripoxvirus goatpox</taxon>
        <taxon>Goatpox virus</taxon>
    </lineage>
</organism>
<comment type="similarity">
    <text evidence="4">Belongs to the orthopoxvirus OPG058 family.</text>
</comment>
<comment type="subcellular location">
    <subcellularLocation>
        <location evidence="1">Host nucleus</location>
        <location evidence="1">Host nucleolus</location>
    </subcellularLocation>
</comment>
<keyword evidence="3" id="KW-1048">Host nucleus</keyword>
<evidence type="ECO:0000256" key="3">
    <source>
        <dbReference type="ARBA" id="ARBA00022562"/>
    </source>
</evidence>
<dbReference type="PIRSF" id="PIRSF015792">
    <property type="entry name" value="VAC_F16L"/>
    <property type="match status" value="1"/>
</dbReference>
<dbReference type="EMBL" id="KC951854">
    <property type="protein sequence ID" value="AGZ95345.1"/>
    <property type="molecule type" value="Genomic_DNA"/>
</dbReference>
<reference evidence="6 7" key="1">
    <citation type="journal article" date="2014" name="Vet. Microbiol.">
        <title>Complete genome sequence analysis of goatpox virus isolated from China shows high variation.</title>
        <authorList>
            <person name="Zeng X."/>
            <person name="Chi X."/>
            <person name="Li W."/>
            <person name="Hao W."/>
            <person name="Li M."/>
            <person name="Huang X."/>
            <person name="Huang Y."/>
            <person name="Rock D.L."/>
            <person name="Luo S."/>
            <person name="Wang S."/>
        </authorList>
    </citation>
    <scope>NUCLEOTIDE SEQUENCE [LARGE SCALE GENOMIC DNA]</scope>
    <source>
        <strain evidence="6">FZ</strain>
    </source>
</reference>
<keyword evidence="2" id="KW-0244">Early protein</keyword>
<evidence type="ECO:0000256" key="2">
    <source>
        <dbReference type="ARBA" id="ARBA00022518"/>
    </source>
</evidence>
<gene>
    <name evidence="6" type="primary">GTPV026</name>
</gene>
<evidence type="ECO:0000256" key="5">
    <source>
        <dbReference type="ARBA" id="ARBA00034820"/>
    </source>
</evidence>
<dbReference type="Proteomes" id="UP000134642">
    <property type="component" value="Segment"/>
</dbReference>
<protein>
    <recommendedName>
        <fullName evidence="5">Protein OPG061</fullName>
    </recommendedName>
</protein>
<evidence type="ECO:0000256" key="4">
    <source>
        <dbReference type="ARBA" id="ARBA00034705"/>
    </source>
</evidence>
<dbReference type="InterPro" id="IPR006798">
    <property type="entry name" value="Poxvirus_F16"/>
</dbReference>
<evidence type="ECO:0000313" key="6">
    <source>
        <dbReference type="EMBL" id="AGZ95345.1"/>
    </source>
</evidence>
<proteinExistence type="inferred from homology"/>
<evidence type="ECO:0000256" key="1">
    <source>
        <dbReference type="ARBA" id="ARBA00004307"/>
    </source>
</evidence>
<name>A0A075CL56_9POXV</name>
<evidence type="ECO:0000313" key="7">
    <source>
        <dbReference type="Proteomes" id="UP000134642"/>
    </source>
</evidence>
<dbReference type="Pfam" id="PF04708">
    <property type="entry name" value="Pox_F16"/>
    <property type="match status" value="1"/>
</dbReference>
<sequence length="219" mass="26135">MLKNAAIVTSLISLFDTSIYYQIKICRNYCNLIHSSIKVELKEVGYIDEKVISSKRWECISNDNKIDILVFYQKKQLSVSNDHLYNFLMRKRNKSLTIYYVKDNLLFDGITPSFRHINFDSKINTRKKLKDLFVLINMNTCSDDIIKRFIYDNFKTFKILMDAINCDSLWLRKSLHPRKSKKNIKEKNYYYNKFVNKIKDLDNIHYVNDICTSFKNITV</sequence>
<dbReference type="GO" id="GO:0044196">
    <property type="term" value="C:host cell nucleolus"/>
    <property type="evidence" value="ECO:0007669"/>
    <property type="project" value="UniProtKB-SubCell"/>
</dbReference>
<accession>A0A075CL56</accession>